<gene>
    <name evidence="1" type="ORF">ST47_g7242</name>
</gene>
<protein>
    <submittedName>
        <fullName evidence="1">Uncharacterized protein</fullName>
    </submittedName>
</protein>
<evidence type="ECO:0000313" key="1">
    <source>
        <dbReference type="EMBL" id="KZM21644.1"/>
    </source>
</evidence>
<dbReference type="EMBL" id="JYNV01000242">
    <property type="protein sequence ID" value="KZM21644.1"/>
    <property type="molecule type" value="Genomic_DNA"/>
</dbReference>
<name>A0A163B9Q5_DIDRA</name>
<proteinExistence type="predicted"/>
<keyword evidence="2" id="KW-1185">Reference proteome</keyword>
<comment type="caution">
    <text evidence="1">The sequence shown here is derived from an EMBL/GenBank/DDBJ whole genome shotgun (WGS) entry which is preliminary data.</text>
</comment>
<accession>A0A163B9Q5</accession>
<sequence length="120" mass="13901">MPASTTVSAFARWEVAIFLAAAFIWVQVLLYVLRIVADWQLARAAQQQQREYRAALAVVAQQQREWLEMMNSRSYETAIQVQEPAVAARRGAEHRAQLRRELEADLARLEEMNEQDKLEE</sequence>
<evidence type="ECO:0000313" key="2">
    <source>
        <dbReference type="Proteomes" id="UP000076837"/>
    </source>
</evidence>
<dbReference type="Proteomes" id="UP000076837">
    <property type="component" value="Unassembled WGS sequence"/>
</dbReference>
<reference evidence="1 2" key="1">
    <citation type="journal article" date="2016" name="Sci. Rep.">
        <title>Draft genome sequencing and secretome analysis of fungal phytopathogen Ascochyta rabiei provides insight into the necrotrophic effector repertoire.</title>
        <authorList>
            <person name="Verma S."/>
            <person name="Gazara R.K."/>
            <person name="Nizam S."/>
            <person name="Parween S."/>
            <person name="Chattopadhyay D."/>
            <person name="Verma P.K."/>
        </authorList>
    </citation>
    <scope>NUCLEOTIDE SEQUENCE [LARGE SCALE GENOMIC DNA]</scope>
    <source>
        <strain evidence="1 2">ArDII</strain>
    </source>
</reference>
<dbReference type="AlphaFoldDB" id="A0A163B9Q5"/>
<organism evidence="1 2">
    <name type="scientific">Didymella rabiei</name>
    <name type="common">Chickpea ascochyta blight fungus</name>
    <name type="synonym">Mycosphaerella rabiei</name>
    <dbReference type="NCBI Taxonomy" id="5454"/>
    <lineage>
        <taxon>Eukaryota</taxon>
        <taxon>Fungi</taxon>
        <taxon>Dikarya</taxon>
        <taxon>Ascomycota</taxon>
        <taxon>Pezizomycotina</taxon>
        <taxon>Dothideomycetes</taxon>
        <taxon>Pleosporomycetidae</taxon>
        <taxon>Pleosporales</taxon>
        <taxon>Pleosporineae</taxon>
        <taxon>Didymellaceae</taxon>
        <taxon>Ascochyta</taxon>
    </lineage>
</organism>
<dbReference type="OrthoDB" id="10502551at2759"/>